<evidence type="ECO:0000313" key="3">
    <source>
        <dbReference type="EMBL" id="PZE22219.1"/>
    </source>
</evidence>
<sequence>MYIILGLALIGVAAQAAKLIVPIVVFGVIFLLYKFPPNTWGKRNRRTSGSARPRRSKNASFRVIDGNKDGSDEPPKYH</sequence>
<accession>A0A2W1NC11</accession>
<keyword evidence="2" id="KW-0812">Transmembrane</keyword>
<keyword evidence="4" id="KW-1185">Reference proteome</keyword>
<reference evidence="3" key="1">
    <citation type="submission" date="2018-06" db="EMBL/GenBank/DDBJ databases">
        <title>Paenibacillus xerothermodurans sp. nov. an extremely dry heat resistant spore forming bacterium isolated from the soil of Cape Canaveral, Florida.</title>
        <authorList>
            <person name="Seuylemezian A."/>
            <person name="Kaur N."/>
            <person name="Patil P."/>
            <person name="Patil P."/>
            <person name="Mayilraj S."/>
            <person name="Vaishampayan P."/>
        </authorList>
    </citation>
    <scope>NUCLEOTIDE SEQUENCE [LARGE SCALE GENOMIC DNA]</scope>
    <source>
        <strain evidence="3">ATCC 27380</strain>
    </source>
</reference>
<evidence type="ECO:0000313" key="4">
    <source>
        <dbReference type="Proteomes" id="UP000214746"/>
    </source>
</evidence>
<keyword evidence="2" id="KW-0472">Membrane</keyword>
<protein>
    <submittedName>
        <fullName evidence="3">Uncharacterized protein</fullName>
    </submittedName>
</protein>
<organism evidence="3 4">
    <name type="scientific">Paenibacillus xerothermodurans</name>
    <dbReference type="NCBI Taxonomy" id="1977292"/>
    <lineage>
        <taxon>Bacteria</taxon>
        <taxon>Bacillati</taxon>
        <taxon>Bacillota</taxon>
        <taxon>Bacilli</taxon>
        <taxon>Bacillales</taxon>
        <taxon>Paenibacillaceae</taxon>
        <taxon>Paenibacillus</taxon>
    </lineage>
</organism>
<dbReference type="OrthoDB" id="2660621at2"/>
<dbReference type="EMBL" id="NHRJ02000002">
    <property type="protein sequence ID" value="PZE22219.1"/>
    <property type="molecule type" value="Genomic_DNA"/>
</dbReference>
<feature type="compositionally biased region" description="Basic and acidic residues" evidence="1">
    <location>
        <begin position="65"/>
        <end position="78"/>
    </location>
</feature>
<proteinExistence type="predicted"/>
<feature type="transmembrane region" description="Helical" evidence="2">
    <location>
        <begin position="6"/>
        <end position="33"/>
    </location>
</feature>
<evidence type="ECO:0000256" key="2">
    <source>
        <dbReference type="SAM" id="Phobius"/>
    </source>
</evidence>
<name>A0A2W1NC11_PAEXE</name>
<gene>
    <name evidence="3" type="ORF">CBW46_006665</name>
</gene>
<feature type="region of interest" description="Disordered" evidence="1">
    <location>
        <begin position="42"/>
        <end position="78"/>
    </location>
</feature>
<evidence type="ECO:0000256" key="1">
    <source>
        <dbReference type="SAM" id="MobiDB-lite"/>
    </source>
</evidence>
<feature type="compositionally biased region" description="Basic residues" evidence="1">
    <location>
        <begin position="42"/>
        <end position="57"/>
    </location>
</feature>
<dbReference type="AlphaFoldDB" id="A0A2W1NC11"/>
<dbReference type="Proteomes" id="UP000214746">
    <property type="component" value="Unassembled WGS sequence"/>
</dbReference>
<comment type="caution">
    <text evidence="3">The sequence shown here is derived from an EMBL/GenBank/DDBJ whole genome shotgun (WGS) entry which is preliminary data.</text>
</comment>
<keyword evidence="2" id="KW-1133">Transmembrane helix</keyword>